<evidence type="ECO:0000256" key="1">
    <source>
        <dbReference type="SAM" id="MobiDB-lite"/>
    </source>
</evidence>
<organism evidence="2 3">
    <name type="scientific">Cylindrobasidium torrendii FP15055 ss-10</name>
    <dbReference type="NCBI Taxonomy" id="1314674"/>
    <lineage>
        <taxon>Eukaryota</taxon>
        <taxon>Fungi</taxon>
        <taxon>Dikarya</taxon>
        <taxon>Basidiomycota</taxon>
        <taxon>Agaricomycotina</taxon>
        <taxon>Agaricomycetes</taxon>
        <taxon>Agaricomycetidae</taxon>
        <taxon>Agaricales</taxon>
        <taxon>Marasmiineae</taxon>
        <taxon>Physalacriaceae</taxon>
        <taxon>Cylindrobasidium</taxon>
    </lineage>
</organism>
<keyword evidence="3" id="KW-1185">Reference proteome</keyword>
<evidence type="ECO:0000313" key="3">
    <source>
        <dbReference type="Proteomes" id="UP000054007"/>
    </source>
</evidence>
<proteinExistence type="predicted"/>
<name>A0A0D7BKC0_9AGAR</name>
<dbReference type="AlphaFoldDB" id="A0A0D7BKC0"/>
<sequence length="316" mass="34480">MPIFHRRSSESGVPSSSAPAPFPTMKEDEDEKHSSVKGAMSKVKKGVKNVRRFASFSSMHTSPFSRNRRQSLSTSDADPSSLSPSSSLPFRQRTKSEYSSNASSTGSGSLPPSPSPSPRKSLLRKPKPYHFHTVTGGEQLFVAEHKQDVFSEDAKSPSLQADDIFVQHKIPEPIMEERAPELVEEPETMVHTPNTPPAAEPIVLETEEPEPEPIPVPVPAPAPAVVAPVPVDRVSIDAPPPSPPIVRSSSPSILDLDEDEEEDVCTKRDSCLRIAALVLPSIFLSPKVRLPVPISYPLIWWLSKGISYSTGFRLLA</sequence>
<reference evidence="2 3" key="1">
    <citation type="journal article" date="2015" name="Fungal Genet. Biol.">
        <title>Evolution of novel wood decay mechanisms in Agaricales revealed by the genome sequences of Fistulina hepatica and Cylindrobasidium torrendii.</title>
        <authorList>
            <person name="Floudas D."/>
            <person name="Held B.W."/>
            <person name="Riley R."/>
            <person name="Nagy L.G."/>
            <person name="Koehler G."/>
            <person name="Ransdell A.S."/>
            <person name="Younus H."/>
            <person name="Chow J."/>
            <person name="Chiniquy J."/>
            <person name="Lipzen A."/>
            <person name="Tritt A."/>
            <person name="Sun H."/>
            <person name="Haridas S."/>
            <person name="LaButti K."/>
            <person name="Ohm R.A."/>
            <person name="Kues U."/>
            <person name="Blanchette R.A."/>
            <person name="Grigoriev I.V."/>
            <person name="Minto R.E."/>
            <person name="Hibbett D.S."/>
        </authorList>
    </citation>
    <scope>NUCLEOTIDE SEQUENCE [LARGE SCALE GENOMIC DNA]</scope>
    <source>
        <strain evidence="2 3">FP15055 ss-10</strain>
    </source>
</reference>
<evidence type="ECO:0000313" key="2">
    <source>
        <dbReference type="EMBL" id="KIY70564.1"/>
    </source>
</evidence>
<feature type="compositionally biased region" description="Basic residues" evidence="1">
    <location>
        <begin position="121"/>
        <end position="130"/>
    </location>
</feature>
<accession>A0A0D7BKC0</accession>
<dbReference type="Proteomes" id="UP000054007">
    <property type="component" value="Unassembled WGS sequence"/>
</dbReference>
<feature type="compositionally biased region" description="Low complexity" evidence="1">
    <location>
        <begin position="10"/>
        <end position="19"/>
    </location>
</feature>
<protein>
    <submittedName>
        <fullName evidence="2">Uncharacterized protein</fullName>
    </submittedName>
</protein>
<feature type="compositionally biased region" description="Polar residues" evidence="1">
    <location>
        <begin position="55"/>
        <end position="65"/>
    </location>
</feature>
<feature type="compositionally biased region" description="Basic residues" evidence="1">
    <location>
        <begin position="42"/>
        <end position="51"/>
    </location>
</feature>
<feature type="compositionally biased region" description="Low complexity" evidence="1">
    <location>
        <begin position="97"/>
        <end position="110"/>
    </location>
</feature>
<gene>
    <name evidence="2" type="ORF">CYLTODRAFT_419657</name>
</gene>
<dbReference type="EMBL" id="KN880466">
    <property type="protein sequence ID" value="KIY70564.1"/>
    <property type="molecule type" value="Genomic_DNA"/>
</dbReference>
<feature type="region of interest" description="Disordered" evidence="1">
    <location>
        <begin position="1"/>
        <end position="131"/>
    </location>
</feature>
<feature type="compositionally biased region" description="Low complexity" evidence="1">
    <location>
        <begin position="71"/>
        <end position="89"/>
    </location>
</feature>